<proteinExistence type="predicted"/>
<dbReference type="PANTHER" id="PTHR11439">
    <property type="entry name" value="GAG-POL-RELATED RETROTRANSPOSON"/>
    <property type="match status" value="1"/>
</dbReference>
<feature type="compositionally biased region" description="Low complexity" evidence="1">
    <location>
        <begin position="599"/>
        <end position="612"/>
    </location>
</feature>
<dbReference type="InterPro" id="IPR004152">
    <property type="entry name" value="GAT_dom"/>
</dbReference>
<protein>
    <recommendedName>
        <fullName evidence="2">GAT domain-containing protein</fullName>
    </recommendedName>
</protein>
<feature type="region of interest" description="Disordered" evidence="1">
    <location>
        <begin position="441"/>
        <end position="462"/>
    </location>
</feature>
<organism evidence="3 4">
    <name type="scientific">Paspalum notatum var. saurae</name>
    <dbReference type="NCBI Taxonomy" id="547442"/>
    <lineage>
        <taxon>Eukaryota</taxon>
        <taxon>Viridiplantae</taxon>
        <taxon>Streptophyta</taxon>
        <taxon>Embryophyta</taxon>
        <taxon>Tracheophyta</taxon>
        <taxon>Spermatophyta</taxon>
        <taxon>Magnoliopsida</taxon>
        <taxon>Liliopsida</taxon>
        <taxon>Poales</taxon>
        <taxon>Poaceae</taxon>
        <taxon>PACMAD clade</taxon>
        <taxon>Panicoideae</taxon>
        <taxon>Andropogonodae</taxon>
        <taxon>Paspaleae</taxon>
        <taxon>Paspalinae</taxon>
        <taxon>Paspalum</taxon>
    </lineage>
</organism>
<dbReference type="CDD" id="cd14231">
    <property type="entry name" value="GAT_GGA-like_plant"/>
    <property type="match status" value="1"/>
</dbReference>
<evidence type="ECO:0000313" key="3">
    <source>
        <dbReference type="EMBL" id="WVZ98004.1"/>
    </source>
</evidence>
<dbReference type="GO" id="GO:0043130">
    <property type="term" value="F:ubiquitin binding"/>
    <property type="evidence" value="ECO:0007669"/>
    <property type="project" value="InterPro"/>
</dbReference>
<dbReference type="AlphaFoldDB" id="A0AAQ3UZC6"/>
<reference evidence="3 4" key="1">
    <citation type="submission" date="2024-02" db="EMBL/GenBank/DDBJ databases">
        <title>High-quality chromosome-scale genome assembly of Pensacola bahiagrass (Paspalum notatum Flugge var. saurae).</title>
        <authorList>
            <person name="Vega J.M."/>
            <person name="Podio M."/>
            <person name="Orjuela J."/>
            <person name="Siena L.A."/>
            <person name="Pessino S.C."/>
            <person name="Combes M.C."/>
            <person name="Mariac C."/>
            <person name="Albertini E."/>
            <person name="Pupilli F."/>
            <person name="Ortiz J.P.A."/>
            <person name="Leblanc O."/>
        </authorList>
    </citation>
    <scope>NUCLEOTIDE SEQUENCE [LARGE SCALE GENOMIC DNA]</scope>
    <source>
        <strain evidence="3">R1</strain>
        <tissue evidence="3">Leaf</tissue>
    </source>
</reference>
<feature type="domain" description="GAT" evidence="2">
    <location>
        <begin position="285"/>
        <end position="373"/>
    </location>
</feature>
<feature type="compositionally biased region" description="Polar residues" evidence="1">
    <location>
        <begin position="538"/>
        <end position="549"/>
    </location>
</feature>
<evidence type="ECO:0000313" key="4">
    <source>
        <dbReference type="Proteomes" id="UP001341281"/>
    </source>
</evidence>
<evidence type="ECO:0000259" key="2">
    <source>
        <dbReference type="PROSITE" id="PS50909"/>
    </source>
</evidence>
<dbReference type="PROSITE" id="PS50909">
    <property type="entry name" value="GAT"/>
    <property type="match status" value="1"/>
</dbReference>
<dbReference type="SUPFAM" id="SSF56672">
    <property type="entry name" value="DNA/RNA polymerases"/>
    <property type="match status" value="1"/>
</dbReference>
<dbReference type="CDD" id="cd09272">
    <property type="entry name" value="RNase_HI_RT_Ty1"/>
    <property type="match status" value="1"/>
</dbReference>
<name>A0AAQ3UZC6_PASNO</name>
<accession>A0AAQ3UZC6</accession>
<dbReference type="InterPro" id="IPR038425">
    <property type="entry name" value="GAT_sf"/>
</dbReference>
<feature type="region of interest" description="Disordered" evidence="1">
    <location>
        <begin position="512"/>
        <end position="621"/>
    </location>
</feature>
<dbReference type="GO" id="GO:0035091">
    <property type="term" value="F:phosphatidylinositol binding"/>
    <property type="evidence" value="ECO:0007669"/>
    <property type="project" value="InterPro"/>
</dbReference>
<dbReference type="InterPro" id="IPR043502">
    <property type="entry name" value="DNA/RNA_pol_sf"/>
</dbReference>
<keyword evidence="4" id="KW-1185">Reference proteome</keyword>
<dbReference type="PANTHER" id="PTHR11439:SF524">
    <property type="entry name" value="RNA-DIRECTED DNA POLYMERASE, PROTEIN KINASE RLK-PELLE-DLSV FAMILY"/>
    <property type="match status" value="1"/>
</dbReference>
<evidence type="ECO:0000256" key="1">
    <source>
        <dbReference type="SAM" id="MobiDB-lite"/>
    </source>
</evidence>
<dbReference type="Pfam" id="PF03127">
    <property type="entry name" value="GAT"/>
    <property type="match status" value="1"/>
</dbReference>
<dbReference type="EMBL" id="CP144754">
    <property type="protein sequence ID" value="WVZ98004.1"/>
    <property type="molecule type" value="Genomic_DNA"/>
</dbReference>
<dbReference type="Proteomes" id="UP001341281">
    <property type="component" value="Chromosome 10"/>
</dbReference>
<dbReference type="Gene3D" id="1.20.58.160">
    <property type="match status" value="1"/>
</dbReference>
<gene>
    <name evidence="3" type="ORF">U9M48_043497</name>
</gene>
<sequence length="693" mass="74402">MAECHSTSTPVDTRAKLSTTDGALVADPTTYRSLAGALQYLTLTRPDLAYAVQQVCLFMHDPREPHLALVKRILRYVKGTLSVGLHLGAGSVQSLTAYSDADWAGCPDSRRSTSGYCVFLGDNLVSWSSKCQTTVSRSSAEAEYHVVAHAVAECCWLRQLLQELHVSIPSATIVYCDNVSAVYMIANPVHHRRTKHIEIDIHFIREKVALGDVRVLHIPSSHQFADIMTKGLPRSGVEFPKPSPDAAPIFTPPVTRPASLPSYFQLGYGMPVDSSSRLDEAMSSHGASLSMPDLERMLGAAELLNEMLRAVNPNDNDVVSDEIIRELVNQCRSDQKKIMGSVSLVRDEELLGQALDLNDKLQILLEKHDAIASGSPLPAEVIDVVGELPSGTALNLGAKVAPQAAVSTTIVSTNVLNDEGEEDEDDEFSLLARRKSKFQSTNAASTSSGLSTSSSTIHDGITSSEASASSTITSSMAINALSLPDPPAPVRTTPEEQVMSDLLALTISSTTSAPYTPVTPEPGLNQGSSPTPEHPQPYNVNQGHESANYVTPWAQPPSQNTGIHQPAPAQAQLPYNSFAYPPPPWASQDNPELNPFEASLSSSQPQSTSNSPINVPPNLRPLQQSHSFVVPLRTASLDSPINQNLKQPLSAGARRPSYVSSNKFFDDLFERNSDGSIKVGSAVSGGTSSPYKA</sequence>
<dbReference type="SUPFAM" id="SSF89009">
    <property type="entry name" value="GAT-like domain"/>
    <property type="match status" value="1"/>
</dbReference>